<dbReference type="InterPro" id="IPR051257">
    <property type="entry name" value="Diverse_CBS-Domain"/>
</dbReference>
<evidence type="ECO:0000259" key="3">
    <source>
        <dbReference type="PROSITE" id="PS51371"/>
    </source>
</evidence>
<feature type="domain" description="CBS" evidence="3">
    <location>
        <begin position="72"/>
        <end position="129"/>
    </location>
</feature>
<dbReference type="InterPro" id="IPR000644">
    <property type="entry name" value="CBS_dom"/>
</dbReference>
<reference evidence="6 8" key="2">
    <citation type="submission" date="2017-08" db="EMBL/GenBank/DDBJ databases">
        <title>Burning lignite coal seam in the remote Altai Mountains harbors a hydrogen-driven thermophilic microbial community.</title>
        <authorList>
            <person name="Kadnikov V.V."/>
            <person name="Mardanov A.V."/>
            <person name="Ivasenko D."/>
            <person name="Beletsky A.V."/>
            <person name="Karnachuk O.V."/>
            <person name="Ravin N.V."/>
        </authorList>
    </citation>
    <scope>NUCLEOTIDE SEQUENCE [LARGE SCALE GENOMIC DNA]</scope>
    <source>
        <strain evidence="6">AL33</strain>
    </source>
</reference>
<gene>
    <name evidence="6" type="ORF">HSCHL_2389</name>
    <name evidence="4" type="ORF">KM312_02675</name>
    <name evidence="5" type="ORF">SA87_03445</name>
</gene>
<proteinExistence type="predicted"/>
<protein>
    <submittedName>
        <fullName evidence="6">CBS domain protein</fullName>
    </submittedName>
    <submittedName>
        <fullName evidence="4">CBS domain-containing protein</fullName>
    </submittedName>
</protein>
<name>A0A132NAM9_HYDSH</name>
<dbReference type="PANTHER" id="PTHR43080:SF2">
    <property type="entry name" value="CBS DOMAIN-CONTAINING PROTEIN"/>
    <property type="match status" value="1"/>
</dbReference>
<comment type="caution">
    <text evidence="5">The sequence shown here is derived from an EMBL/GenBank/DDBJ whole genome shotgun (WGS) entry which is preliminary data.</text>
</comment>
<dbReference type="CDD" id="cd04622">
    <property type="entry name" value="CBS_pair_HRP1_like"/>
    <property type="match status" value="1"/>
</dbReference>
<sequence>MQVQEIMAKRVISVKHDDTVRTAAQRMRDHEIGALPVLDAHDRLAGILTDRDIVRRVVAEGKPDTTAVKEVMTPNPVTVSPTDDVRFVAKQMSEKQIRRLPVVDGGRVVGMVAVKDLADHAETLKYTDTVIREVSEDYAEHRQEVH</sequence>
<dbReference type="STRING" id="1484.SA87_03445"/>
<dbReference type="Proteomes" id="UP000243024">
    <property type="component" value="Unassembled WGS sequence"/>
</dbReference>
<accession>A0A132NAM9</accession>
<dbReference type="EMBL" id="JAHHQF010000039">
    <property type="protein sequence ID" value="MBT9281560.1"/>
    <property type="molecule type" value="Genomic_DNA"/>
</dbReference>
<evidence type="ECO:0000313" key="6">
    <source>
        <dbReference type="EMBL" id="PTQ54798.1"/>
    </source>
</evidence>
<dbReference type="EMBL" id="PEBV01000002">
    <property type="protein sequence ID" value="PTQ54798.1"/>
    <property type="molecule type" value="Genomic_DNA"/>
</dbReference>
<dbReference type="Proteomes" id="UP000244180">
    <property type="component" value="Unassembled WGS sequence"/>
</dbReference>
<organism evidence="5 7">
    <name type="scientific">Hydrogenibacillus schlegelii</name>
    <name type="common">Bacillus schlegelii</name>
    <dbReference type="NCBI Taxonomy" id="1484"/>
    <lineage>
        <taxon>Bacteria</taxon>
        <taxon>Bacillati</taxon>
        <taxon>Bacillota</taxon>
        <taxon>Bacilli</taxon>
        <taxon>Bacillales</taxon>
        <taxon>Bacillales Family X. Incertae Sedis</taxon>
        <taxon>Hydrogenibacillus</taxon>
    </lineage>
</organism>
<dbReference type="SMART" id="SM00116">
    <property type="entry name" value="CBS"/>
    <property type="match status" value="2"/>
</dbReference>
<evidence type="ECO:0000313" key="5">
    <source>
        <dbReference type="EMBL" id="OAR03896.1"/>
    </source>
</evidence>
<dbReference type="PANTHER" id="PTHR43080">
    <property type="entry name" value="CBS DOMAIN-CONTAINING PROTEIN CBSX3, MITOCHONDRIAL"/>
    <property type="match status" value="1"/>
</dbReference>
<dbReference type="PROSITE" id="PS51371">
    <property type="entry name" value="CBS"/>
    <property type="match status" value="2"/>
</dbReference>
<dbReference type="Gene3D" id="3.10.580.10">
    <property type="entry name" value="CBS-domain"/>
    <property type="match status" value="1"/>
</dbReference>
<dbReference type="EMBL" id="JXBB01000034">
    <property type="protein sequence ID" value="OAR03896.1"/>
    <property type="molecule type" value="Genomic_DNA"/>
</dbReference>
<reference evidence="5 7" key="1">
    <citation type="submission" date="2015-09" db="EMBL/GenBank/DDBJ databases">
        <title>Draft genome sequence of Hydrogenibacillus schlegelii DSM 2000.</title>
        <authorList>
            <person name="Hemp J."/>
        </authorList>
    </citation>
    <scope>NUCLEOTIDE SEQUENCE [LARGE SCALE GENOMIC DNA]</scope>
    <source>
        <strain evidence="5 7">MA 48</strain>
    </source>
</reference>
<keyword evidence="7" id="KW-1185">Reference proteome</keyword>
<evidence type="ECO:0000256" key="1">
    <source>
        <dbReference type="ARBA" id="ARBA00023122"/>
    </source>
</evidence>
<evidence type="ECO:0000313" key="7">
    <source>
        <dbReference type="Proteomes" id="UP000243024"/>
    </source>
</evidence>
<dbReference type="SUPFAM" id="SSF54631">
    <property type="entry name" value="CBS-domain pair"/>
    <property type="match status" value="1"/>
</dbReference>
<reference evidence="4" key="3">
    <citation type="journal article" date="2021" name="Microbiology">
        <title>Metagenomic Analysis of the Microbial Community in the Underground Coal Fire Area (Kemerovo Region, Russia) Revealed Predominance of Thermophilic Members of the Phyla Deinococcus-thermus, Aquificae, and Firmicutes.</title>
        <authorList>
            <person name="Kadnikov V."/>
            <person name="Mardanov A.V."/>
            <person name="Beletsky A.V."/>
            <person name="Karnachuk O.V."/>
            <person name="Ravin N.V."/>
        </authorList>
    </citation>
    <scope>NUCLEOTIDE SEQUENCE</scope>
    <source>
        <strain evidence="4">RBS10-49</strain>
    </source>
</reference>
<evidence type="ECO:0000313" key="4">
    <source>
        <dbReference type="EMBL" id="MBT9281560.1"/>
    </source>
</evidence>
<evidence type="ECO:0000313" key="8">
    <source>
        <dbReference type="Proteomes" id="UP000244180"/>
    </source>
</evidence>
<dbReference type="RefSeq" id="WP_066202178.1">
    <property type="nucleotide sequence ID" value="NZ_CBCSAS010000009.1"/>
</dbReference>
<dbReference type="Proteomes" id="UP000748108">
    <property type="component" value="Unassembled WGS sequence"/>
</dbReference>
<evidence type="ECO:0000256" key="2">
    <source>
        <dbReference type="PROSITE-ProRule" id="PRU00703"/>
    </source>
</evidence>
<dbReference type="Pfam" id="PF00571">
    <property type="entry name" value="CBS"/>
    <property type="match status" value="2"/>
</dbReference>
<dbReference type="InterPro" id="IPR046342">
    <property type="entry name" value="CBS_dom_sf"/>
</dbReference>
<dbReference type="OrthoDB" id="9802114at2"/>
<feature type="domain" description="CBS" evidence="3">
    <location>
        <begin position="7"/>
        <end position="65"/>
    </location>
</feature>
<dbReference type="AlphaFoldDB" id="A0A132NAM9"/>
<keyword evidence="1 2" id="KW-0129">CBS domain</keyword>